<dbReference type="EMBL" id="FOUT01000005">
    <property type="protein sequence ID" value="SFN04920.1"/>
    <property type="molecule type" value="Genomic_DNA"/>
</dbReference>
<feature type="signal peptide" evidence="1">
    <location>
        <begin position="1"/>
        <end position="19"/>
    </location>
</feature>
<dbReference type="SUPFAM" id="SSF56935">
    <property type="entry name" value="Porins"/>
    <property type="match status" value="1"/>
</dbReference>
<keyword evidence="3" id="KW-1185">Reference proteome</keyword>
<feature type="chain" id="PRO_5010198625" evidence="1">
    <location>
        <begin position="20"/>
        <end position="415"/>
    </location>
</feature>
<dbReference type="STRING" id="29536.FLB_17320"/>
<sequence>MIKKIIVATGLLFSFVSFAQQGTSSPYSYYGIGEIRYRGMLENRSMGGVAVEQDSIHVNVENPASYASLRQTTLTMGGTYGRRALEDNVGKASTARTTVDYMVVAIPVGKLGIGFGLIPYSSVGYKIQSVSADLDKNNSRLEGTGGVNKAFIGAGYKLTKNFSFGADFQYNFGKIQTESLEYITGVPVGTRETNLTYINGANFNVGAMYQAKISPKLSLYSSLNYTFQGNLTSENTRNISTIDYDGTVNIDPEGFDELQSSKSLSLPSKVTFGVGVGQARKWMLGTEIALREAGDLANNFNNVAGVTFDPYKRVSVGGYYIPNFNSFTSYLERVVYRAGIRYEKTGLVVKNQHIEDKSFTLGFGLPAIGTFSNFNIGLEYGIKGTTAAGLIKENYFNASVSFSLNDKWFVKRKFY</sequence>
<name>A0A1I4VUS7_9FLAO</name>
<dbReference type="Gene3D" id="2.40.160.60">
    <property type="entry name" value="Outer membrane protein transport protein (OMPP1/FadL/TodX)"/>
    <property type="match status" value="1"/>
</dbReference>
<dbReference type="AlphaFoldDB" id="A0A1I4VUS7"/>
<gene>
    <name evidence="2" type="ORF">SAMN05444143_105186</name>
</gene>
<reference evidence="3" key="1">
    <citation type="submission" date="2016-10" db="EMBL/GenBank/DDBJ databases">
        <authorList>
            <person name="Varghese N."/>
            <person name="Submissions S."/>
        </authorList>
    </citation>
    <scope>NUCLEOTIDE SEQUENCE [LARGE SCALE GENOMIC DNA]</scope>
    <source>
        <strain evidence="3">DSM 4002</strain>
    </source>
</reference>
<evidence type="ECO:0000313" key="3">
    <source>
        <dbReference type="Proteomes" id="UP000182961"/>
    </source>
</evidence>
<accession>A0A1I4VUS7</accession>
<dbReference type="Proteomes" id="UP000182961">
    <property type="component" value="Unassembled WGS sequence"/>
</dbReference>
<keyword evidence="1" id="KW-0732">Signal</keyword>
<dbReference type="eggNOG" id="COG2067">
    <property type="taxonomic scope" value="Bacteria"/>
</dbReference>
<proteinExistence type="predicted"/>
<dbReference type="RefSeq" id="WP_024982221.1">
    <property type="nucleotide sequence ID" value="NZ_CBCRUM010000012.1"/>
</dbReference>
<organism evidence="2 3">
    <name type="scientific">Flavobacterium succinicans</name>
    <dbReference type="NCBI Taxonomy" id="29536"/>
    <lineage>
        <taxon>Bacteria</taxon>
        <taxon>Pseudomonadati</taxon>
        <taxon>Bacteroidota</taxon>
        <taxon>Flavobacteriia</taxon>
        <taxon>Flavobacteriales</taxon>
        <taxon>Flavobacteriaceae</taxon>
        <taxon>Flavobacterium</taxon>
    </lineage>
</organism>
<protein>
    <submittedName>
        <fullName evidence="2">Long-chain fatty acid transport protein</fullName>
    </submittedName>
</protein>
<evidence type="ECO:0000313" key="2">
    <source>
        <dbReference type="EMBL" id="SFN04920.1"/>
    </source>
</evidence>
<evidence type="ECO:0000256" key="1">
    <source>
        <dbReference type="SAM" id="SignalP"/>
    </source>
</evidence>